<dbReference type="AlphaFoldDB" id="A0A498IMH0"/>
<protein>
    <submittedName>
        <fullName evidence="1">Uncharacterized protein</fullName>
    </submittedName>
</protein>
<evidence type="ECO:0000313" key="1">
    <source>
        <dbReference type="EMBL" id="RXH83335.1"/>
    </source>
</evidence>
<evidence type="ECO:0000313" key="2">
    <source>
        <dbReference type="Proteomes" id="UP000290289"/>
    </source>
</evidence>
<accession>A0A498IMH0</accession>
<proteinExistence type="predicted"/>
<gene>
    <name evidence="1" type="ORF">DVH24_005588</name>
</gene>
<sequence>MPKGSLSAFAPILTFPPWIPSFPAAKQLPVVFRSEEYGSQRAAKQLPVVFRSEEYGSQRGSMGQGCKKMHFGAFLEHFWAKIGWCKHGDMRMDEFDDSKG</sequence>
<comment type="caution">
    <text evidence="1">The sequence shown here is derived from an EMBL/GenBank/DDBJ whole genome shotgun (WGS) entry which is preliminary data.</text>
</comment>
<name>A0A498IMH0_MALDO</name>
<reference evidence="1 2" key="1">
    <citation type="submission" date="2018-10" db="EMBL/GenBank/DDBJ databases">
        <title>A high-quality apple genome assembly.</title>
        <authorList>
            <person name="Hu J."/>
        </authorList>
    </citation>
    <scope>NUCLEOTIDE SEQUENCE [LARGE SCALE GENOMIC DNA]</scope>
    <source>
        <strain evidence="2">cv. HFTH1</strain>
        <tissue evidence="1">Young leaf</tissue>
    </source>
</reference>
<keyword evidence="2" id="KW-1185">Reference proteome</keyword>
<dbReference type="Proteomes" id="UP000290289">
    <property type="component" value="Chromosome 11"/>
</dbReference>
<dbReference type="EMBL" id="RDQH01000337">
    <property type="protein sequence ID" value="RXH83335.1"/>
    <property type="molecule type" value="Genomic_DNA"/>
</dbReference>
<organism evidence="1 2">
    <name type="scientific">Malus domestica</name>
    <name type="common">Apple</name>
    <name type="synonym">Pyrus malus</name>
    <dbReference type="NCBI Taxonomy" id="3750"/>
    <lineage>
        <taxon>Eukaryota</taxon>
        <taxon>Viridiplantae</taxon>
        <taxon>Streptophyta</taxon>
        <taxon>Embryophyta</taxon>
        <taxon>Tracheophyta</taxon>
        <taxon>Spermatophyta</taxon>
        <taxon>Magnoliopsida</taxon>
        <taxon>eudicotyledons</taxon>
        <taxon>Gunneridae</taxon>
        <taxon>Pentapetalae</taxon>
        <taxon>rosids</taxon>
        <taxon>fabids</taxon>
        <taxon>Rosales</taxon>
        <taxon>Rosaceae</taxon>
        <taxon>Amygdaloideae</taxon>
        <taxon>Maleae</taxon>
        <taxon>Malus</taxon>
    </lineage>
</organism>